<dbReference type="EMBL" id="WTYU01000001">
    <property type="protein sequence ID" value="MXP14583.1"/>
    <property type="molecule type" value="Genomic_DNA"/>
</dbReference>
<dbReference type="Proteomes" id="UP000473531">
    <property type="component" value="Unassembled WGS sequence"/>
</dbReference>
<name>A0A6L7GEY6_9SPHN</name>
<sequence>MTELLIPAAQNAVSRPVGRRAFMVGLSATGLLALPACSSIGGFGLADAIRRMLTLSSERAFARLTADGGFWDQQVAQIGLANLLGTRGDILSNILTSSLFKSRLNGAFADIAIEGAYRAAPIVADAVRVIGFQNAVDLVRGGPTAATSFLRQEMGGQLLEAMVPELADAMRVAQDPLVGQALSALTGVNVSQVANTFGARVNDTIWNEIGREEAAIRANPRSTNDPLIIGTFGTGF</sequence>
<dbReference type="RefSeq" id="WP_160600801.1">
    <property type="nucleotide sequence ID" value="NZ_WTYU01000001.1"/>
</dbReference>
<gene>
    <name evidence="2" type="ORF">GRI44_07450</name>
</gene>
<keyword evidence="1" id="KW-0812">Transmembrane</keyword>
<evidence type="ECO:0000313" key="3">
    <source>
        <dbReference type="Proteomes" id="UP000473531"/>
    </source>
</evidence>
<dbReference type="InterPro" id="IPR006311">
    <property type="entry name" value="TAT_signal"/>
</dbReference>
<dbReference type="Pfam" id="PF13852">
    <property type="entry name" value="DUF4197"/>
    <property type="match status" value="1"/>
</dbReference>
<dbReference type="InterPro" id="IPR025245">
    <property type="entry name" value="DUF4197"/>
</dbReference>
<keyword evidence="1" id="KW-1133">Transmembrane helix</keyword>
<evidence type="ECO:0000256" key="1">
    <source>
        <dbReference type="SAM" id="Phobius"/>
    </source>
</evidence>
<comment type="caution">
    <text evidence="2">The sequence shown here is derived from an EMBL/GenBank/DDBJ whole genome shotgun (WGS) entry which is preliminary data.</text>
</comment>
<accession>A0A6L7GEY6</accession>
<keyword evidence="3" id="KW-1185">Reference proteome</keyword>
<dbReference type="AlphaFoldDB" id="A0A6L7GEY6"/>
<evidence type="ECO:0000313" key="2">
    <source>
        <dbReference type="EMBL" id="MXP14583.1"/>
    </source>
</evidence>
<dbReference type="PROSITE" id="PS51318">
    <property type="entry name" value="TAT"/>
    <property type="match status" value="1"/>
</dbReference>
<keyword evidence="1" id="KW-0472">Membrane</keyword>
<organism evidence="2 3">
    <name type="scientific">Allopontixanthobacter confluentis</name>
    <dbReference type="NCBI Taxonomy" id="1849021"/>
    <lineage>
        <taxon>Bacteria</taxon>
        <taxon>Pseudomonadati</taxon>
        <taxon>Pseudomonadota</taxon>
        <taxon>Alphaproteobacteria</taxon>
        <taxon>Sphingomonadales</taxon>
        <taxon>Erythrobacteraceae</taxon>
        <taxon>Allopontixanthobacter</taxon>
    </lineage>
</organism>
<dbReference type="OrthoDB" id="9789685at2"/>
<feature type="transmembrane region" description="Helical" evidence="1">
    <location>
        <begin position="21"/>
        <end position="46"/>
    </location>
</feature>
<reference evidence="2 3" key="1">
    <citation type="submission" date="2019-12" db="EMBL/GenBank/DDBJ databases">
        <title>Genomic-based taxomic classification of the family Erythrobacteraceae.</title>
        <authorList>
            <person name="Xu L."/>
        </authorList>
    </citation>
    <scope>NUCLEOTIDE SEQUENCE [LARGE SCALE GENOMIC DNA]</scope>
    <source>
        <strain evidence="2 3">KCTC 52259</strain>
    </source>
</reference>
<proteinExistence type="predicted"/>
<protein>
    <submittedName>
        <fullName evidence="2">DUF4197 family protein</fullName>
    </submittedName>
</protein>